<dbReference type="EMBL" id="BARV01015430">
    <property type="protein sequence ID" value="GAI30549.1"/>
    <property type="molecule type" value="Genomic_DNA"/>
</dbReference>
<dbReference type="Pfam" id="PF13384">
    <property type="entry name" value="HTH_23"/>
    <property type="match status" value="1"/>
</dbReference>
<comment type="caution">
    <text evidence="1">The sequence shown here is derived from an EMBL/GenBank/DDBJ whole genome shotgun (WGS) entry which is preliminary data.</text>
</comment>
<name>X1PI52_9ZZZZ</name>
<feature type="non-terminal residue" evidence="1">
    <location>
        <position position="66"/>
    </location>
</feature>
<dbReference type="SUPFAM" id="SSF46689">
    <property type="entry name" value="Homeodomain-like"/>
    <property type="match status" value="1"/>
</dbReference>
<proteinExistence type="predicted"/>
<reference evidence="1" key="1">
    <citation type="journal article" date="2014" name="Front. Microbiol.">
        <title>High frequency of phylogenetically diverse reductive dehalogenase-homologous genes in deep subseafloor sedimentary metagenomes.</title>
        <authorList>
            <person name="Kawai M."/>
            <person name="Futagami T."/>
            <person name="Toyoda A."/>
            <person name="Takaki Y."/>
            <person name="Nishi S."/>
            <person name="Hori S."/>
            <person name="Arai W."/>
            <person name="Tsubouchi T."/>
            <person name="Morono Y."/>
            <person name="Uchiyama I."/>
            <person name="Ito T."/>
            <person name="Fujiyama A."/>
            <person name="Inagaki F."/>
            <person name="Takami H."/>
        </authorList>
    </citation>
    <scope>NUCLEOTIDE SEQUENCE</scope>
    <source>
        <strain evidence="1">Expedition CK06-06</strain>
    </source>
</reference>
<dbReference type="InterPro" id="IPR009057">
    <property type="entry name" value="Homeodomain-like_sf"/>
</dbReference>
<protein>
    <recommendedName>
        <fullName evidence="2">HTH luxR-type domain-containing protein</fullName>
    </recommendedName>
</protein>
<accession>X1PI52</accession>
<evidence type="ECO:0008006" key="2">
    <source>
        <dbReference type="Google" id="ProtNLM"/>
    </source>
</evidence>
<evidence type="ECO:0000313" key="1">
    <source>
        <dbReference type="EMBL" id="GAI30549.1"/>
    </source>
</evidence>
<organism evidence="1">
    <name type="scientific">marine sediment metagenome</name>
    <dbReference type="NCBI Taxonomy" id="412755"/>
    <lineage>
        <taxon>unclassified sequences</taxon>
        <taxon>metagenomes</taxon>
        <taxon>ecological metagenomes</taxon>
    </lineage>
</organism>
<gene>
    <name evidence="1" type="ORF">S06H3_26660</name>
</gene>
<sequence>MSYDNTIKQKFIELKAQGLSNTKICEELGISKNTGVDWNKELKPKIDHYKSIERDALSRFIMLLNG</sequence>
<dbReference type="AlphaFoldDB" id="X1PI52"/>